<dbReference type="EMBL" id="JAUKUD010000004">
    <property type="protein sequence ID" value="KAK0746588.1"/>
    <property type="molecule type" value="Genomic_DNA"/>
</dbReference>
<evidence type="ECO:0000313" key="4">
    <source>
        <dbReference type="EMBL" id="KAK0746588.1"/>
    </source>
</evidence>
<dbReference type="PANTHER" id="PTHR10039:SF9">
    <property type="entry name" value="NACHT DOMAIN PROTEIN (AFU_ORTHOLOGUE AFUA_2G01760)"/>
    <property type="match status" value="1"/>
</dbReference>
<comment type="caution">
    <text evidence="4">The sequence shown here is derived from an EMBL/GenBank/DDBJ whole genome shotgun (WGS) entry which is preliminary data.</text>
</comment>
<dbReference type="PANTHER" id="PTHR10039">
    <property type="entry name" value="AMELOGENIN"/>
    <property type="match status" value="1"/>
</dbReference>
<dbReference type="Gene3D" id="3.40.50.300">
    <property type="entry name" value="P-loop containing nucleotide triphosphate hydrolases"/>
    <property type="match status" value="1"/>
</dbReference>
<evidence type="ECO:0000259" key="3">
    <source>
        <dbReference type="Pfam" id="PF24883"/>
    </source>
</evidence>
<proteinExistence type="predicted"/>
<feature type="region of interest" description="Disordered" evidence="2">
    <location>
        <begin position="33"/>
        <end position="61"/>
    </location>
</feature>
<dbReference type="InterPro" id="IPR056884">
    <property type="entry name" value="NPHP3-like_N"/>
</dbReference>
<dbReference type="InterPro" id="IPR027417">
    <property type="entry name" value="P-loop_NTPase"/>
</dbReference>
<dbReference type="SUPFAM" id="SSF48452">
    <property type="entry name" value="TPR-like"/>
    <property type="match status" value="1"/>
</dbReference>
<keyword evidence="5" id="KW-1185">Reference proteome</keyword>
<sequence length="2101" mass="238333">METIRAGLQESAKGLSSKKLPKSDAVSVSVSVISSPDSVSSGKTALHADDDDSVSTSTTSHSQTLASSIQVTRLIETTRIVRGHICELGDYNDAFFETLDLESFLEFISEERLIHMPRRGSDWDRVLRAAQCFGLQLWRFGADIEPFCPGTEAAAVTALGSTQLLLKIGPHQAQALAPTFEALYELSLMIVHVSQIHDIFHASREVKVAVANLYCDVVDLIGKVVTFYRREISKLSTGESITIDFEATFGNAMTAIWSRRDDITSRVWSLKLGHRHSGLGLGSIRRYLKHNRSLKGEFYDKVAESVKRTEDTCEWLKSPLVDFFRSDDKALTITGDSGTGKTVLAGWIKERLQRPLDHTQWSTLVYTFPYDCPSQCTTLAFLKGILFQLLEKNVGDVNLYEHLSRAFEDYNKSHASSRLEDALWAALKSGLRTLNDRGVGLVVIVDAFHELVDERTPLQFHKALRDCVSKFRTIRVITLSKAISHLSDGCRHFTITPQHLHSDIRAYFRQHFSKLSSFSQLPGESRDKIVHDLVQKAKASFIWAYLVVRLLARQTSPDAFLNTARTVTTGDILKTLESAISFKNDATRALFSFMLAADRALTVSEMSELMRLNIQGRRFGPQFDLPKHIASTCSDLVVIESGVVRFKSKAVRTHFQSLMGKALPSAREAHQHLTVALLLYSRLTLPVDCEVSFELLGDKVVDEKFHSNALLYYAVKHWQGHFRASALCGDNGALVLTKDFHEVFPTSCHFALLERSTWSFGFPASRLAGKHEFSLKIREACFGEKHISVLQNLVILGSIHVTSSELVTGARYFYRAATLGKVVLSGSHAVVMTCTSYFLQYTETITITTRTEIVTYREEMILLMIEICKGRHGKSSDIVIKWYKVLAQLYVDIKEEYRATLIFKILYEIYIGRDGKHSPEAGRLREHLGGLDIVLRGEGCVGEIDEYAGFFFETADEFDPKDKRRVSILLQLAMLYESQKEWILAEKIYITLWRQISEICRLEMTITMHITKITIALEFVRFLKRMNRVEEATAILICLWAEYEHHSFDEKTIIVLIREMGVLFRAFGLLQIAISIFTKVWGWFKFKGTVTDDDDALKTTVLITEVVEEITETTVTTKTTTTTVTEVTETVVREIFETHFTRCKKSTVDLVFFKSCLALVNLYIKLGNWKEAEVTITRSLEITWKAILTVEVDIKLSEHFVSECILVATRLAICYHRQRNFEKAERIYLRIYYACLASLEITDLRIEEALIVLIAFYEEHHRHERVIEIYVELLARYRKHLGASHKLTIKILYALAAHCQLLGRADAYGYYIEIVKVLNTGRKHCHHDAFKAAVILVTYYYERQSWVELQHICSLLWETFVHHHTECVFTVEVIQLIYEKYIYVLEFHAKVKLSVLYEISVKYRETVTVVFGASAEIVLLAMIALAMICERLEEHHHEAVTIYEEVITRTTTTKTTTTTVTETTITTVKKRLSKIYVTIITSGGTSTITTIERALFLCLEAYAQLKVEFGCWHQKTLFKLKDIIILYQKLGKESHVKIVELLQIVFVSIFTSGCGSMDLYQAAATLAVIYINAGLVQHGVKLVQYFRHLTIFGKDFAISTDLIIKLDVSISSRVAFVFLVAFEKCLVEKVVVTYSELMACILLEMSLYEQYKKVVETETRIEIVLEYGAKLRAFWVEQRLEQMVVILDKRLFQVFKAKYSTFIKTNDEFTRIFYIAVLSSLSIDRAKVDFAALVCKAGNAKVAALLKKSEFKKAIEVAKCTFHFAHGQGFYNDLHRVQYAYKLAEFMAGIDVAKPTDPKILAEYLKLSKEITTEALAIFKANKIDFVRLRFEDLSGIVRLLGSQQDFTTLESLLLKLWQSREVQKTWDAHRVVAIGRLMVHAHAAANRLPAALDLAETLCYNLRRSRGVLDPVTVDMFHMLASLYTADERVERAMGVHEQILREIEAVLREDAPKVKPIVGCGQAYIQDKEQLAGTAGWCMELLKRSHLRMGGAWTRPEAEYTALHGRLLGKLGDKGLKMPPPETWKDAAKGKKEQKDDMIGSYVGLRESEWTLLGGEGNGGDAGWVCGEGKMTVGGEAHRKGGWSRGVDHVFVATQEWIV</sequence>
<organism evidence="4 5">
    <name type="scientific">Schizothecium vesticola</name>
    <dbReference type="NCBI Taxonomy" id="314040"/>
    <lineage>
        <taxon>Eukaryota</taxon>
        <taxon>Fungi</taxon>
        <taxon>Dikarya</taxon>
        <taxon>Ascomycota</taxon>
        <taxon>Pezizomycotina</taxon>
        <taxon>Sordariomycetes</taxon>
        <taxon>Sordariomycetidae</taxon>
        <taxon>Sordariales</taxon>
        <taxon>Schizotheciaceae</taxon>
        <taxon>Schizothecium</taxon>
    </lineage>
</organism>
<dbReference type="InterPro" id="IPR011990">
    <property type="entry name" value="TPR-like_helical_dom_sf"/>
</dbReference>
<name>A0AA40EVY9_9PEZI</name>
<dbReference type="Pfam" id="PF24883">
    <property type="entry name" value="NPHP3_N"/>
    <property type="match status" value="1"/>
</dbReference>
<keyword evidence="1" id="KW-0677">Repeat</keyword>
<protein>
    <recommendedName>
        <fullName evidence="3">Nephrocystin 3-like N-terminal domain-containing protein</fullName>
    </recommendedName>
</protein>
<dbReference type="Gene3D" id="1.25.40.10">
    <property type="entry name" value="Tetratricopeptide repeat domain"/>
    <property type="match status" value="1"/>
</dbReference>
<dbReference type="SUPFAM" id="SSF52540">
    <property type="entry name" value="P-loop containing nucleoside triphosphate hydrolases"/>
    <property type="match status" value="1"/>
</dbReference>
<gene>
    <name evidence="4" type="ORF">B0T18DRAFT_326749</name>
</gene>
<evidence type="ECO:0000313" key="5">
    <source>
        <dbReference type="Proteomes" id="UP001172155"/>
    </source>
</evidence>
<dbReference type="Proteomes" id="UP001172155">
    <property type="component" value="Unassembled WGS sequence"/>
</dbReference>
<accession>A0AA40EVY9</accession>
<evidence type="ECO:0000256" key="2">
    <source>
        <dbReference type="SAM" id="MobiDB-lite"/>
    </source>
</evidence>
<evidence type="ECO:0000256" key="1">
    <source>
        <dbReference type="ARBA" id="ARBA00022737"/>
    </source>
</evidence>
<reference evidence="4" key="1">
    <citation type="submission" date="2023-06" db="EMBL/GenBank/DDBJ databases">
        <title>Genome-scale phylogeny and comparative genomics of the fungal order Sordariales.</title>
        <authorList>
            <consortium name="Lawrence Berkeley National Laboratory"/>
            <person name="Hensen N."/>
            <person name="Bonometti L."/>
            <person name="Westerberg I."/>
            <person name="Brannstrom I.O."/>
            <person name="Guillou S."/>
            <person name="Cros-Aarteil S."/>
            <person name="Calhoun S."/>
            <person name="Haridas S."/>
            <person name="Kuo A."/>
            <person name="Mondo S."/>
            <person name="Pangilinan J."/>
            <person name="Riley R."/>
            <person name="LaButti K."/>
            <person name="Andreopoulos B."/>
            <person name="Lipzen A."/>
            <person name="Chen C."/>
            <person name="Yanf M."/>
            <person name="Daum C."/>
            <person name="Ng V."/>
            <person name="Clum A."/>
            <person name="Steindorff A."/>
            <person name="Ohm R."/>
            <person name="Martin F."/>
            <person name="Silar P."/>
            <person name="Natvig D."/>
            <person name="Lalanne C."/>
            <person name="Gautier V."/>
            <person name="Ament-velasquez S.L."/>
            <person name="Kruys A."/>
            <person name="Hutchinson M.I."/>
            <person name="Powell A.J."/>
            <person name="Barry K."/>
            <person name="Miller A.N."/>
            <person name="Grigoriev I.V."/>
            <person name="Debuchy R."/>
            <person name="Gladieux P."/>
            <person name="Thoren M.H."/>
            <person name="Johannesson H."/>
        </authorList>
    </citation>
    <scope>NUCLEOTIDE SEQUENCE</scope>
    <source>
        <strain evidence="4">SMH3187-1</strain>
    </source>
</reference>
<feature type="domain" description="Nephrocystin 3-like N-terminal" evidence="3">
    <location>
        <begin position="312"/>
        <end position="480"/>
    </location>
</feature>